<evidence type="ECO:0000256" key="2">
    <source>
        <dbReference type="ARBA" id="ARBA00012438"/>
    </source>
</evidence>
<dbReference type="EC" id="2.7.13.3" evidence="2"/>
<evidence type="ECO:0000313" key="8">
    <source>
        <dbReference type="EMBL" id="MBC6002976.1"/>
    </source>
</evidence>
<evidence type="ECO:0000259" key="6">
    <source>
        <dbReference type="PROSITE" id="PS50109"/>
    </source>
</evidence>
<dbReference type="NCBIfam" id="TIGR00229">
    <property type="entry name" value="sensory_box"/>
    <property type="match status" value="2"/>
</dbReference>
<dbReference type="Pfam" id="PF08447">
    <property type="entry name" value="PAS_3"/>
    <property type="match status" value="1"/>
</dbReference>
<dbReference type="Pfam" id="PF02518">
    <property type="entry name" value="HATPase_c"/>
    <property type="match status" value="1"/>
</dbReference>
<dbReference type="Pfam" id="PF13426">
    <property type="entry name" value="PAS_9"/>
    <property type="match status" value="1"/>
</dbReference>
<evidence type="ECO:0000256" key="5">
    <source>
        <dbReference type="ARBA" id="ARBA00023012"/>
    </source>
</evidence>
<dbReference type="SUPFAM" id="SSF47384">
    <property type="entry name" value="Homodimeric domain of signal transducing histidine kinase"/>
    <property type="match status" value="1"/>
</dbReference>
<dbReference type="InterPro" id="IPR005467">
    <property type="entry name" value="His_kinase_dom"/>
</dbReference>
<dbReference type="SMART" id="SM00388">
    <property type="entry name" value="HisKA"/>
    <property type="match status" value="1"/>
</dbReference>
<gene>
    <name evidence="8" type="ORF">H8891_04100</name>
</gene>
<name>A0ABR7K1R3_9FIRM</name>
<reference evidence="8 9" key="1">
    <citation type="submission" date="2020-08" db="EMBL/GenBank/DDBJ databases">
        <authorList>
            <person name="Liu C."/>
            <person name="Sun Q."/>
        </authorList>
    </citation>
    <scope>NUCLEOTIDE SEQUENCE [LARGE SCALE GENOMIC DNA]</scope>
    <source>
        <strain evidence="8 9">NSJ-45</strain>
    </source>
</reference>
<keyword evidence="5" id="KW-0902">Two-component regulatory system</keyword>
<keyword evidence="3" id="KW-0597">Phosphoprotein</keyword>
<proteinExistence type="predicted"/>
<organism evidence="8 9">
    <name type="scientific">Paeniclostridium hominis</name>
    <dbReference type="NCBI Taxonomy" id="2764329"/>
    <lineage>
        <taxon>Bacteria</taxon>
        <taxon>Bacillati</taxon>
        <taxon>Bacillota</taxon>
        <taxon>Clostridia</taxon>
        <taxon>Peptostreptococcales</taxon>
        <taxon>Peptostreptococcaceae</taxon>
        <taxon>Paeniclostridium</taxon>
    </lineage>
</organism>
<dbReference type="SUPFAM" id="SSF55785">
    <property type="entry name" value="PYP-like sensor domain (PAS domain)"/>
    <property type="match status" value="3"/>
</dbReference>
<dbReference type="SUPFAM" id="SSF55874">
    <property type="entry name" value="ATPase domain of HSP90 chaperone/DNA topoisomerase II/histidine kinase"/>
    <property type="match status" value="1"/>
</dbReference>
<dbReference type="CDD" id="cd00082">
    <property type="entry name" value="HisKA"/>
    <property type="match status" value="1"/>
</dbReference>
<dbReference type="PROSITE" id="PS50109">
    <property type="entry name" value="HIS_KIN"/>
    <property type="match status" value="1"/>
</dbReference>
<protein>
    <recommendedName>
        <fullName evidence="2">histidine kinase</fullName>
        <ecNumber evidence="2">2.7.13.3</ecNumber>
    </recommendedName>
</protein>
<dbReference type="InterPro" id="IPR004358">
    <property type="entry name" value="Sig_transdc_His_kin-like_C"/>
</dbReference>
<dbReference type="RefSeq" id="WP_187005302.1">
    <property type="nucleotide sequence ID" value="NZ_JACRWD010000001.1"/>
</dbReference>
<evidence type="ECO:0000256" key="1">
    <source>
        <dbReference type="ARBA" id="ARBA00000085"/>
    </source>
</evidence>
<keyword evidence="9" id="KW-1185">Reference proteome</keyword>
<dbReference type="PANTHER" id="PTHR43547:SF2">
    <property type="entry name" value="HYBRID SIGNAL TRANSDUCTION HISTIDINE KINASE C"/>
    <property type="match status" value="1"/>
</dbReference>
<feature type="domain" description="Histidine kinase" evidence="6">
    <location>
        <begin position="554"/>
        <end position="775"/>
    </location>
</feature>
<dbReference type="PROSITE" id="PS50112">
    <property type="entry name" value="PAS"/>
    <property type="match status" value="2"/>
</dbReference>
<dbReference type="InterPro" id="IPR036890">
    <property type="entry name" value="HATPase_C_sf"/>
</dbReference>
<dbReference type="InterPro" id="IPR003661">
    <property type="entry name" value="HisK_dim/P_dom"/>
</dbReference>
<dbReference type="SUPFAM" id="SSF55781">
    <property type="entry name" value="GAF domain-like"/>
    <property type="match status" value="1"/>
</dbReference>
<dbReference type="InterPro" id="IPR013656">
    <property type="entry name" value="PAS_4"/>
</dbReference>
<keyword evidence="4" id="KW-0418">Kinase</keyword>
<dbReference type="Pfam" id="PF00512">
    <property type="entry name" value="HisKA"/>
    <property type="match status" value="1"/>
</dbReference>
<dbReference type="InterPro" id="IPR000014">
    <property type="entry name" value="PAS"/>
</dbReference>
<dbReference type="EMBL" id="JACRWD010000001">
    <property type="protein sequence ID" value="MBC6002976.1"/>
    <property type="molecule type" value="Genomic_DNA"/>
</dbReference>
<dbReference type="SMART" id="SM00091">
    <property type="entry name" value="PAS"/>
    <property type="match status" value="3"/>
</dbReference>
<dbReference type="Proteomes" id="UP000611796">
    <property type="component" value="Unassembled WGS sequence"/>
</dbReference>
<dbReference type="PANTHER" id="PTHR43547">
    <property type="entry name" value="TWO-COMPONENT HISTIDINE KINASE"/>
    <property type="match status" value="1"/>
</dbReference>
<dbReference type="PRINTS" id="PR00344">
    <property type="entry name" value="BCTRLSENSOR"/>
</dbReference>
<comment type="catalytic activity">
    <reaction evidence="1">
        <text>ATP + protein L-histidine = ADP + protein N-phospho-L-histidine.</text>
        <dbReference type="EC" id="2.7.13.3"/>
    </reaction>
</comment>
<evidence type="ECO:0000256" key="4">
    <source>
        <dbReference type="ARBA" id="ARBA00022777"/>
    </source>
</evidence>
<dbReference type="Gene3D" id="3.30.565.10">
    <property type="entry name" value="Histidine kinase-like ATPase, C-terminal domain"/>
    <property type="match status" value="1"/>
</dbReference>
<evidence type="ECO:0000259" key="7">
    <source>
        <dbReference type="PROSITE" id="PS50112"/>
    </source>
</evidence>
<feature type="domain" description="PAS" evidence="7">
    <location>
        <begin position="416"/>
        <end position="477"/>
    </location>
</feature>
<dbReference type="InterPro" id="IPR036097">
    <property type="entry name" value="HisK_dim/P_sf"/>
</dbReference>
<dbReference type="Gene3D" id="1.10.287.130">
    <property type="match status" value="1"/>
</dbReference>
<accession>A0ABR7K1R3</accession>
<dbReference type="InterPro" id="IPR013655">
    <property type="entry name" value="PAS_fold_3"/>
</dbReference>
<comment type="caution">
    <text evidence="8">The sequence shown here is derived from an EMBL/GenBank/DDBJ whole genome shotgun (WGS) entry which is preliminary data.</text>
</comment>
<dbReference type="CDD" id="cd16922">
    <property type="entry name" value="HATPase_EvgS-ArcB-TorS-like"/>
    <property type="match status" value="1"/>
</dbReference>
<dbReference type="SMART" id="SM00387">
    <property type="entry name" value="HATPase_c"/>
    <property type="match status" value="1"/>
</dbReference>
<keyword evidence="4" id="KW-0808">Transferase</keyword>
<sequence length="806" mass="94361">MGKKGIKMVSIYNKVSDYIIVLNCMGEIVFCNESFLKRLNYNHEEILNLNIGKIISENNNINNELKKFGEINKTLEFYSKSNELVKINSNIIIENFNNDKSIFIIGKEVESKQYTMEILEDLLDNINVCAFVIDDDGKYLYVNKPFAEMIDKKREDIIGSYSSDNWEYNTYNEFEKNNREVFESKSPKIFNEKLVYDDNIHWYESYKAPIFDENKKPKYIVAKSKNIDLLKITSEELYKNYNRVTIENDFSGSSKKNVDLNEILKNIGEHILKYTKADGVSMLLYDSDKEGLIPIIKLKNSNIHLENVEFIPLKKFDVYLDKYRSYFNCIFKKDKIDNLSNIDYICIDKLDYCGNYIIDLYDEFIGMICLSYSKGNAPKFNSDEYMKYICNKIAMIIKNIRLSNEVSIENKKRKYTEKELERYLNISVDLVSIVGKDKHFKRLSPNWCDVLGWTEEELLSMSIVDIIHPKDLENFRQKNKLDPRECKITRNIIRFRHKNGKYIYLEWSSEYIGDEEIYVTTARDITRNIEIEKEKRTLEEAVKVEVVKNEFFSNISHEFRTPINIILGTMQVINKNIEKNNIQINDLKKHTNYIKQNSYRLLRLVNNLIDISKMDIGVYELRCSNQNIINIIEDITLSVADYTKNNKINLIFDTNDEEVITYCDPDKIERIMLNLLSNAIKYTPENGFIKVKINSTKDEIIVSVKDSGVGIPKDKLDVIFDRFGQVDDSFNRKCEGSGIGLSLVKNLVEIHGGEIHVNSEVNKGSEFVFSIPIKIKKEDNDNVYDVDRKFKHVERCDIEFSDIYSI</sequence>
<dbReference type="Pfam" id="PF08448">
    <property type="entry name" value="PAS_4"/>
    <property type="match status" value="1"/>
</dbReference>
<feature type="domain" description="PAS" evidence="7">
    <location>
        <begin position="115"/>
        <end position="159"/>
    </location>
</feature>
<dbReference type="InterPro" id="IPR003594">
    <property type="entry name" value="HATPase_dom"/>
</dbReference>
<evidence type="ECO:0000256" key="3">
    <source>
        <dbReference type="ARBA" id="ARBA00022553"/>
    </source>
</evidence>
<evidence type="ECO:0000313" key="9">
    <source>
        <dbReference type="Proteomes" id="UP000611796"/>
    </source>
</evidence>
<dbReference type="Gene3D" id="3.30.450.20">
    <property type="entry name" value="PAS domain"/>
    <property type="match status" value="3"/>
</dbReference>
<dbReference type="InterPro" id="IPR035965">
    <property type="entry name" value="PAS-like_dom_sf"/>
</dbReference>
<dbReference type="CDD" id="cd00130">
    <property type="entry name" value="PAS"/>
    <property type="match status" value="2"/>
</dbReference>